<evidence type="ECO:0000256" key="1">
    <source>
        <dbReference type="SAM" id="SignalP"/>
    </source>
</evidence>
<gene>
    <name evidence="2" type="ORF">IAB73_02025</name>
</gene>
<evidence type="ECO:0000313" key="3">
    <source>
        <dbReference type="Proteomes" id="UP000886887"/>
    </source>
</evidence>
<feature type="signal peptide" evidence="1">
    <location>
        <begin position="1"/>
        <end position="23"/>
    </location>
</feature>
<dbReference type="PROSITE" id="PS51257">
    <property type="entry name" value="PROKAR_LIPOPROTEIN"/>
    <property type="match status" value="1"/>
</dbReference>
<name>A0A9D1CQ13_9FIRM</name>
<dbReference type="InterPro" id="IPR058087">
    <property type="entry name" value="XAC2610_dom"/>
</dbReference>
<reference evidence="2" key="1">
    <citation type="submission" date="2020-10" db="EMBL/GenBank/DDBJ databases">
        <authorList>
            <person name="Gilroy R."/>
        </authorList>
    </citation>
    <scope>NUCLEOTIDE SEQUENCE</scope>
    <source>
        <strain evidence="2">ChiSxjej2B14-6234</strain>
    </source>
</reference>
<comment type="caution">
    <text evidence="2">The sequence shown here is derived from an EMBL/GenBank/DDBJ whole genome shotgun (WGS) entry which is preliminary data.</text>
</comment>
<feature type="chain" id="PRO_5039424252" evidence="1">
    <location>
        <begin position="24"/>
        <end position="336"/>
    </location>
</feature>
<keyword evidence="1" id="KW-0732">Signal</keyword>
<dbReference type="EMBL" id="DVFJ01000006">
    <property type="protein sequence ID" value="HIQ70972.1"/>
    <property type="molecule type" value="Genomic_DNA"/>
</dbReference>
<proteinExistence type="predicted"/>
<dbReference type="Gene3D" id="2.30.30.40">
    <property type="entry name" value="SH3 Domains"/>
    <property type="match status" value="1"/>
</dbReference>
<accession>A0A9D1CQ13</accession>
<reference evidence="2" key="2">
    <citation type="journal article" date="2021" name="PeerJ">
        <title>Extensive microbial diversity within the chicken gut microbiome revealed by metagenomics and culture.</title>
        <authorList>
            <person name="Gilroy R."/>
            <person name="Ravi A."/>
            <person name="Getino M."/>
            <person name="Pursley I."/>
            <person name="Horton D.L."/>
            <person name="Alikhan N.F."/>
            <person name="Baker D."/>
            <person name="Gharbi K."/>
            <person name="Hall N."/>
            <person name="Watson M."/>
            <person name="Adriaenssens E.M."/>
            <person name="Foster-Nyarko E."/>
            <person name="Jarju S."/>
            <person name="Secka A."/>
            <person name="Antonio M."/>
            <person name="Oren A."/>
            <person name="Chaudhuri R.R."/>
            <person name="La Ragione R."/>
            <person name="Hildebrand F."/>
            <person name="Pallen M.J."/>
        </authorList>
    </citation>
    <scope>NUCLEOTIDE SEQUENCE</scope>
    <source>
        <strain evidence="2">ChiSxjej2B14-6234</strain>
    </source>
</reference>
<sequence length="336" mass="37639">MRKALALWMAWLLLAACGPAAHAEQAGFETAGRVRDGLPELTIRVNDTGERQEDALREHTLRVQIEAQDGSFAQELTYRSSELPQQEHLALFARLEDVNFDGFGDLLLLTAQGARNVFFAVAVWNEEAGRFNSVEQTEAWDGENRRLSGTEVEQLELCNHELDPESRCVLSGVSDGFFYYTLTAYCWESRYGQVVRAVWDVYDAGEGLIGESLVLYGTGVTLCWDEQYPESWYYGQEGVYAERSRSAREMITGRASWDPTYLRVANTDWVNLRRQDRTDSPSLAKLDAGTEVVLLADGIGTDEGWVRVYVPADAPPDGTQAGLTGYIWHSFLEPAI</sequence>
<dbReference type="AlphaFoldDB" id="A0A9D1CQ13"/>
<dbReference type="NCBIfam" id="NF047539">
    <property type="entry name" value="XAC2610_fam"/>
    <property type="match status" value="1"/>
</dbReference>
<dbReference type="Proteomes" id="UP000886887">
    <property type="component" value="Unassembled WGS sequence"/>
</dbReference>
<evidence type="ECO:0000313" key="2">
    <source>
        <dbReference type="EMBL" id="HIQ70972.1"/>
    </source>
</evidence>
<protein>
    <submittedName>
        <fullName evidence="2">SH3 domain-containing protein</fullName>
    </submittedName>
</protein>
<organism evidence="2 3">
    <name type="scientific">Candidatus Onthenecus intestinigallinarum</name>
    <dbReference type="NCBI Taxonomy" id="2840875"/>
    <lineage>
        <taxon>Bacteria</taxon>
        <taxon>Bacillati</taxon>
        <taxon>Bacillota</taxon>
        <taxon>Clostridia</taxon>
        <taxon>Eubacteriales</taxon>
        <taxon>Candidatus Onthenecus</taxon>
    </lineage>
</organism>